<evidence type="ECO:0000259" key="9">
    <source>
        <dbReference type="PROSITE" id="PS50048"/>
    </source>
</evidence>
<feature type="region of interest" description="Disordered" evidence="8">
    <location>
        <begin position="103"/>
        <end position="122"/>
    </location>
</feature>
<dbReference type="PROSITE" id="PS50048">
    <property type="entry name" value="ZN2_CY6_FUNGAL_2"/>
    <property type="match status" value="1"/>
</dbReference>
<dbReference type="InterPro" id="IPR050335">
    <property type="entry name" value="ERT1_acuK_gluconeogen_tf"/>
</dbReference>
<dbReference type="SMART" id="SM00066">
    <property type="entry name" value="GAL4"/>
    <property type="match status" value="1"/>
</dbReference>
<protein>
    <recommendedName>
        <fullName evidence="7">Transcription activator of gluconeogenesis ERT1</fullName>
    </recommendedName>
</protein>
<feature type="compositionally biased region" description="Gly residues" evidence="8">
    <location>
        <begin position="358"/>
        <end position="367"/>
    </location>
</feature>
<feature type="region of interest" description="Disordered" evidence="8">
    <location>
        <begin position="1"/>
        <end position="35"/>
    </location>
</feature>
<dbReference type="Proteomes" id="UP000310158">
    <property type="component" value="Unassembled WGS sequence"/>
</dbReference>
<evidence type="ECO:0000256" key="5">
    <source>
        <dbReference type="ARBA" id="ARBA00023163"/>
    </source>
</evidence>
<feature type="compositionally biased region" description="Pro residues" evidence="8">
    <location>
        <begin position="233"/>
        <end position="245"/>
    </location>
</feature>
<evidence type="ECO:0000313" key="11">
    <source>
        <dbReference type="Proteomes" id="UP000310158"/>
    </source>
</evidence>
<evidence type="ECO:0000256" key="8">
    <source>
        <dbReference type="SAM" id="MobiDB-lite"/>
    </source>
</evidence>
<dbReference type="EMBL" id="SGPL01000801">
    <property type="protein sequence ID" value="THH07190.1"/>
    <property type="molecule type" value="Genomic_DNA"/>
</dbReference>
<dbReference type="GO" id="GO:0003677">
    <property type="term" value="F:DNA binding"/>
    <property type="evidence" value="ECO:0007669"/>
    <property type="project" value="UniProtKB-KW"/>
</dbReference>
<dbReference type="GO" id="GO:0008270">
    <property type="term" value="F:zinc ion binding"/>
    <property type="evidence" value="ECO:0007669"/>
    <property type="project" value="InterPro"/>
</dbReference>
<gene>
    <name evidence="10" type="ORF">EW146_g9391</name>
</gene>
<feature type="region of interest" description="Disordered" evidence="8">
    <location>
        <begin position="335"/>
        <end position="394"/>
    </location>
</feature>
<feature type="compositionally biased region" description="Polar residues" evidence="8">
    <location>
        <begin position="105"/>
        <end position="122"/>
    </location>
</feature>
<comment type="caution">
    <text evidence="10">The sequence shown here is derived from an EMBL/GenBank/DDBJ whole genome shotgun (WGS) entry which is preliminary data.</text>
</comment>
<keyword evidence="2" id="KW-0862">Zinc</keyword>
<keyword evidence="5" id="KW-0804">Transcription</keyword>
<keyword evidence="4" id="KW-0238">DNA-binding</keyword>
<dbReference type="PANTHER" id="PTHR47659">
    <property type="entry name" value="ZN(II)2CYS6 TRANSCRIPTION FACTOR (EUROFUNG)-RELATED"/>
    <property type="match status" value="1"/>
</dbReference>
<evidence type="ECO:0000313" key="10">
    <source>
        <dbReference type="EMBL" id="THH07190.1"/>
    </source>
</evidence>
<feature type="compositionally biased region" description="Basic and acidic residues" evidence="8">
    <location>
        <begin position="1"/>
        <end position="19"/>
    </location>
</feature>
<evidence type="ECO:0000256" key="1">
    <source>
        <dbReference type="ARBA" id="ARBA00022723"/>
    </source>
</evidence>
<dbReference type="GO" id="GO:0000981">
    <property type="term" value="F:DNA-binding transcription factor activity, RNA polymerase II-specific"/>
    <property type="evidence" value="ECO:0007669"/>
    <property type="project" value="InterPro"/>
</dbReference>
<keyword evidence="11" id="KW-1185">Reference proteome</keyword>
<dbReference type="InterPro" id="IPR036864">
    <property type="entry name" value="Zn2-C6_fun-type_DNA-bd_sf"/>
</dbReference>
<dbReference type="Gene3D" id="4.10.240.10">
    <property type="entry name" value="Zn(2)-C6 fungal-type DNA-binding domain"/>
    <property type="match status" value="1"/>
</dbReference>
<evidence type="ECO:0000256" key="4">
    <source>
        <dbReference type="ARBA" id="ARBA00023125"/>
    </source>
</evidence>
<evidence type="ECO:0000256" key="2">
    <source>
        <dbReference type="ARBA" id="ARBA00022833"/>
    </source>
</evidence>
<keyword evidence="1" id="KW-0479">Metal-binding</keyword>
<feature type="domain" description="Zn(2)-C6 fungal-type" evidence="9">
    <location>
        <begin position="161"/>
        <end position="192"/>
    </location>
</feature>
<accession>A0A4S4LC02</accession>
<evidence type="ECO:0000256" key="7">
    <source>
        <dbReference type="ARBA" id="ARBA00040903"/>
    </source>
</evidence>
<keyword evidence="6" id="KW-0539">Nucleus</keyword>
<dbReference type="OrthoDB" id="5575144at2759"/>
<proteinExistence type="predicted"/>
<evidence type="ECO:0000256" key="3">
    <source>
        <dbReference type="ARBA" id="ARBA00023015"/>
    </source>
</evidence>
<feature type="compositionally biased region" description="Low complexity" evidence="8">
    <location>
        <begin position="345"/>
        <end position="357"/>
    </location>
</feature>
<dbReference type="AlphaFoldDB" id="A0A4S4LC02"/>
<dbReference type="PANTHER" id="PTHR47659:SF7">
    <property type="entry name" value="FUNGAL TRANSCRIPTIONAL REGULATORY PROTEIN, N-TERMINAL DOMAIN-CONTAINING PROTEIN"/>
    <property type="match status" value="1"/>
</dbReference>
<feature type="compositionally biased region" description="Basic residues" evidence="8">
    <location>
        <begin position="196"/>
        <end position="212"/>
    </location>
</feature>
<evidence type="ECO:0000256" key="6">
    <source>
        <dbReference type="ARBA" id="ARBA00023242"/>
    </source>
</evidence>
<feature type="region of interest" description="Disordered" evidence="8">
    <location>
        <begin position="192"/>
        <end position="245"/>
    </location>
</feature>
<organism evidence="10 11">
    <name type="scientific">Bondarzewia mesenterica</name>
    <dbReference type="NCBI Taxonomy" id="1095465"/>
    <lineage>
        <taxon>Eukaryota</taxon>
        <taxon>Fungi</taxon>
        <taxon>Dikarya</taxon>
        <taxon>Basidiomycota</taxon>
        <taxon>Agaricomycotina</taxon>
        <taxon>Agaricomycetes</taxon>
        <taxon>Russulales</taxon>
        <taxon>Bondarzewiaceae</taxon>
        <taxon>Bondarzewia</taxon>
    </lineage>
</organism>
<name>A0A4S4LC02_9AGAM</name>
<reference evidence="10 11" key="1">
    <citation type="submission" date="2019-02" db="EMBL/GenBank/DDBJ databases">
        <title>Genome sequencing of the rare red list fungi Bondarzewia mesenterica.</title>
        <authorList>
            <person name="Buettner E."/>
            <person name="Kellner H."/>
        </authorList>
    </citation>
    <scope>NUCLEOTIDE SEQUENCE [LARGE SCALE GENOMIC DNA]</scope>
    <source>
        <strain evidence="10 11">DSM 108281</strain>
    </source>
</reference>
<sequence length="394" mass="42906">MESRTRAPDGRGVEKEPARHSAPASSLFPSLCIPPLRSPPSQRKVRCFHFTPRLQHVSTCRPQRHLSHLSALRPPSLLSSPVPPIPISTMSSVRAQSGEADEECNNTNVNEPSPSATSVQPSMTMHPISYPGMPMHMYPFAPGMVPTHPQIRSKRRQVKNACTNCQKACKKCDDARPCLRCVKYGIGEECVDSQRKERKKGIKRGPYKKRDGKGRAEASPDEQLEEPVQQGMPMPPGVQPGNAGPPMPYMPPVGYPPPGFYPPYPVPPSKPGESYYSPGFYFTPVPHAPPGNGQDAENVGYPPPHSQFYPAPFMSPYAQPYPPPYMMHPRPDGQMPMPGPPYGYPPMYQKPPSAGGPNMEGGSGSGMHMGSRRDDQTDGSGGRNGDGLVGPSDH</sequence>
<feature type="compositionally biased region" description="Gly residues" evidence="8">
    <location>
        <begin position="379"/>
        <end position="388"/>
    </location>
</feature>
<keyword evidence="3" id="KW-0805">Transcription regulation</keyword>
<dbReference type="CDD" id="cd00067">
    <property type="entry name" value="GAL4"/>
    <property type="match status" value="1"/>
</dbReference>
<dbReference type="InterPro" id="IPR001138">
    <property type="entry name" value="Zn2Cys6_DnaBD"/>
</dbReference>